<dbReference type="Proteomes" id="UP001277761">
    <property type="component" value="Unassembled WGS sequence"/>
</dbReference>
<dbReference type="RefSeq" id="WP_319953541.1">
    <property type="nucleotide sequence ID" value="NZ_JAXAVX010000002.1"/>
</dbReference>
<keyword evidence="2 5" id="KW-0808">Transferase</keyword>
<dbReference type="EC" id="2.4.-.-" evidence="5"/>
<dbReference type="InterPro" id="IPR028098">
    <property type="entry name" value="Glyco_trans_4-like_N"/>
</dbReference>
<comment type="caution">
    <text evidence="5">The sequence shown here is derived from an EMBL/GenBank/DDBJ whole genome shotgun (WGS) entry which is preliminary data.</text>
</comment>
<reference evidence="5 6" key="1">
    <citation type="submission" date="2023-11" db="EMBL/GenBank/DDBJ databases">
        <authorList>
            <person name="Xu M."/>
            <person name="Jiang T."/>
        </authorList>
    </citation>
    <scope>NUCLEOTIDE SEQUENCE [LARGE SCALE GENOMIC DNA]</scope>
    <source>
        <strain evidence="5 6">SD</strain>
    </source>
</reference>
<evidence type="ECO:0000256" key="2">
    <source>
        <dbReference type="ARBA" id="ARBA00022679"/>
    </source>
</evidence>
<proteinExistence type="predicted"/>
<dbReference type="CDD" id="cd03801">
    <property type="entry name" value="GT4_PimA-like"/>
    <property type="match status" value="1"/>
</dbReference>
<dbReference type="PANTHER" id="PTHR45947:SF3">
    <property type="entry name" value="SULFOQUINOVOSYL TRANSFERASE SQD2"/>
    <property type="match status" value="1"/>
</dbReference>
<dbReference type="SUPFAM" id="SSF53756">
    <property type="entry name" value="UDP-Glycosyltransferase/glycogen phosphorylase"/>
    <property type="match status" value="1"/>
</dbReference>
<keyword evidence="6" id="KW-1185">Reference proteome</keyword>
<protein>
    <submittedName>
        <fullName evidence="5">Glycosyltransferase family 4 protein</fullName>
        <ecNumber evidence="5">2.4.-.-</ecNumber>
    </submittedName>
</protein>
<dbReference type="GO" id="GO:0016757">
    <property type="term" value="F:glycosyltransferase activity"/>
    <property type="evidence" value="ECO:0007669"/>
    <property type="project" value="UniProtKB-KW"/>
</dbReference>
<evidence type="ECO:0000259" key="3">
    <source>
        <dbReference type="Pfam" id="PF00534"/>
    </source>
</evidence>
<dbReference type="Gene3D" id="3.40.50.2000">
    <property type="entry name" value="Glycogen Phosphorylase B"/>
    <property type="match status" value="2"/>
</dbReference>
<evidence type="ECO:0000256" key="1">
    <source>
        <dbReference type="ARBA" id="ARBA00022676"/>
    </source>
</evidence>
<dbReference type="InterPro" id="IPR001296">
    <property type="entry name" value="Glyco_trans_1"/>
</dbReference>
<gene>
    <name evidence="5" type="ORF">SK069_07300</name>
</gene>
<evidence type="ECO:0000313" key="6">
    <source>
        <dbReference type="Proteomes" id="UP001277761"/>
    </source>
</evidence>
<dbReference type="EMBL" id="JAXAVX010000002">
    <property type="protein sequence ID" value="MDX8151391.1"/>
    <property type="molecule type" value="Genomic_DNA"/>
</dbReference>
<sequence length="407" mass="44795">MRVLILSWEYPPIVEGGLARHVDKLAGHLARQGHEVHVLTRGDVVAATDGRDAQVVVHRVPEPARPRDLDTFIAWIAAMNDDMVARGRALVADGGFDLVHGHDWLVASAADRLAREARVPFVATVHATEYGRHQGWVDRHPQSHIHGIETWMVRRADRVIACSHYMRGHVADVYRIPEDRVTVIPNGIDLADLRPAADLVGVRARYAAPDEQLVLLVGRLVYEKGFQFALDAMGGPDGVIERVGKVRFLIAGSGTHEEELRRQAHDLGLDAHGTFLGWIGDDVLHTLYRIADLCVVPSIYEPFGLVALEAMASGCPCIVADSGGLREVVPDEPAGMRFPSRDPRALATSMERLLTDPVLRDRLVARASEHVRRFDWAEIARETAEVYAELVPSPAPRALRPARASAG</sequence>
<evidence type="ECO:0000259" key="4">
    <source>
        <dbReference type="Pfam" id="PF13439"/>
    </source>
</evidence>
<dbReference type="Pfam" id="PF00534">
    <property type="entry name" value="Glycos_transf_1"/>
    <property type="match status" value="1"/>
</dbReference>
<keyword evidence="1 5" id="KW-0328">Glycosyltransferase</keyword>
<name>A0ABU4VHT6_9ACTN</name>
<dbReference type="InterPro" id="IPR050194">
    <property type="entry name" value="Glycosyltransferase_grp1"/>
</dbReference>
<evidence type="ECO:0000313" key="5">
    <source>
        <dbReference type="EMBL" id="MDX8151391.1"/>
    </source>
</evidence>
<dbReference type="Pfam" id="PF13439">
    <property type="entry name" value="Glyco_transf_4"/>
    <property type="match status" value="1"/>
</dbReference>
<organism evidence="5 6">
    <name type="scientific">Patulibacter brassicae</name>
    <dbReference type="NCBI Taxonomy" id="1705717"/>
    <lineage>
        <taxon>Bacteria</taxon>
        <taxon>Bacillati</taxon>
        <taxon>Actinomycetota</taxon>
        <taxon>Thermoleophilia</taxon>
        <taxon>Solirubrobacterales</taxon>
        <taxon>Patulibacteraceae</taxon>
        <taxon>Patulibacter</taxon>
    </lineage>
</organism>
<feature type="domain" description="Glycosyl transferase family 1" evidence="3">
    <location>
        <begin position="209"/>
        <end position="368"/>
    </location>
</feature>
<feature type="domain" description="Glycosyltransferase subfamily 4-like N-terminal" evidence="4">
    <location>
        <begin position="16"/>
        <end position="191"/>
    </location>
</feature>
<dbReference type="PANTHER" id="PTHR45947">
    <property type="entry name" value="SULFOQUINOVOSYL TRANSFERASE SQD2"/>
    <property type="match status" value="1"/>
</dbReference>
<accession>A0ABU4VHT6</accession>